<dbReference type="PANTHER" id="PTHR37814">
    <property type="entry name" value="CONSERVED MEMBRANE PROTEIN"/>
    <property type="match status" value="1"/>
</dbReference>
<protein>
    <recommendedName>
        <fullName evidence="4">Transporter</fullName>
    </recommendedName>
</protein>
<keyword evidence="1" id="KW-0472">Membrane</keyword>
<dbReference type="RefSeq" id="WP_217677111.1">
    <property type="nucleotide sequence ID" value="NZ_JAHRVA010000002.1"/>
</dbReference>
<dbReference type="PANTHER" id="PTHR37814:SF1">
    <property type="entry name" value="MEMBRANE PROTEIN"/>
    <property type="match status" value="1"/>
</dbReference>
<proteinExistence type="predicted"/>
<sequence>MQRSSWLTVFVLSGAYIAYLAGSGFGSGQEIMQYFTAYGYVGILGILISAVLWGTYAVFIVKDSRDYQLKSLHEVYLFYCGNYLGNALFAFSIVYLFCMASLMISGAGAAFSQYFGVGNEVGRIIMTVLVLITGLLGMRKIVDVIGSLGPCIIAFVMLIAFIAMMNGPDTLSSGNEYIQTNNLLKPTSNWLWAAVMYFSYCILFQASYLSGIATTNPATTKQLTTSVIIGASVYVASCIILLLAFMTNITVLHGIEVPNLHLGTQISPFLGAIYGVILVAALYTTTAPLIWSVSNVFVKEHTGAYKWVIMLTSVLAYFASGIGSFSVLVNIVTTVAAYVGILYIVPVFYVKFFKRPTRSMTQA</sequence>
<dbReference type="AlphaFoldDB" id="A0A949USX0"/>
<feature type="transmembrane region" description="Helical" evidence="1">
    <location>
        <begin position="328"/>
        <end position="350"/>
    </location>
</feature>
<comment type="caution">
    <text evidence="2">The sequence shown here is derived from an EMBL/GenBank/DDBJ whole genome shotgun (WGS) entry which is preliminary data.</text>
</comment>
<dbReference type="EMBL" id="JAHRVA010000002">
    <property type="protein sequence ID" value="MBV2143100.1"/>
    <property type="molecule type" value="Genomic_DNA"/>
</dbReference>
<accession>A0A949USX0</accession>
<name>A0A949USX0_9HYPH</name>
<keyword evidence="1" id="KW-0812">Transmembrane</keyword>
<feature type="transmembrane region" description="Helical" evidence="1">
    <location>
        <begin position="7"/>
        <end position="25"/>
    </location>
</feature>
<keyword evidence="1" id="KW-1133">Transmembrane helix</keyword>
<evidence type="ECO:0000313" key="2">
    <source>
        <dbReference type="EMBL" id="MBV2143100.1"/>
    </source>
</evidence>
<feature type="transmembrane region" description="Helical" evidence="1">
    <location>
        <begin position="37"/>
        <end position="61"/>
    </location>
</feature>
<keyword evidence="3" id="KW-1185">Reference proteome</keyword>
<feature type="transmembrane region" description="Helical" evidence="1">
    <location>
        <begin position="82"/>
        <end position="115"/>
    </location>
</feature>
<dbReference type="Proteomes" id="UP000752297">
    <property type="component" value="Unassembled WGS sequence"/>
</dbReference>
<feature type="transmembrane region" description="Helical" evidence="1">
    <location>
        <begin position="121"/>
        <end position="138"/>
    </location>
</feature>
<feature type="transmembrane region" description="Helical" evidence="1">
    <location>
        <begin position="223"/>
        <end position="246"/>
    </location>
</feature>
<evidence type="ECO:0008006" key="4">
    <source>
        <dbReference type="Google" id="ProtNLM"/>
    </source>
</evidence>
<reference evidence="2 3" key="1">
    <citation type="submission" date="2021-06" db="EMBL/GenBank/DDBJ databases">
        <title>Falsochrobactrum tianjin sp.nov., a new petroleum-degrading bacteria isolated from oily soils.</title>
        <authorList>
            <person name="Chen G."/>
            <person name="Chen H."/>
            <person name="Tian J."/>
            <person name="Qing J."/>
            <person name="Zhong L."/>
            <person name="Ma W."/>
            <person name="Song Y."/>
            <person name="Cui X."/>
            <person name="Yan B."/>
        </authorList>
    </citation>
    <scope>NUCLEOTIDE SEQUENCE [LARGE SCALE GENOMIC DNA]</scope>
    <source>
        <strain evidence="2 3">TDYN1</strain>
    </source>
</reference>
<dbReference type="InterPro" id="IPR038728">
    <property type="entry name" value="YkvI-like"/>
</dbReference>
<feature type="transmembrane region" description="Helical" evidence="1">
    <location>
        <begin position="145"/>
        <end position="165"/>
    </location>
</feature>
<feature type="transmembrane region" description="Helical" evidence="1">
    <location>
        <begin position="303"/>
        <end position="322"/>
    </location>
</feature>
<feature type="transmembrane region" description="Helical" evidence="1">
    <location>
        <begin position="190"/>
        <end position="211"/>
    </location>
</feature>
<evidence type="ECO:0000256" key="1">
    <source>
        <dbReference type="SAM" id="Phobius"/>
    </source>
</evidence>
<feature type="transmembrane region" description="Helical" evidence="1">
    <location>
        <begin position="266"/>
        <end position="291"/>
    </location>
</feature>
<evidence type="ECO:0000313" key="3">
    <source>
        <dbReference type="Proteomes" id="UP000752297"/>
    </source>
</evidence>
<gene>
    <name evidence="2" type="ORF">KUG47_06275</name>
</gene>
<organism evidence="2 3">
    <name type="scientific">Falsochrobactrum tianjinense</name>
    <dbReference type="NCBI Taxonomy" id="2706015"/>
    <lineage>
        <taxon>Bacteria</taxon>
        <taxon>Pseudomonadati</taxon>
        <taxon>Pseudomonadota</taxon>
        <taxon>Alphaproteobacteria</taxon>
        <taxon>Hyphomicrobiales</taxon>
        <taxon>Brucellaceae</taxon>
        <taxon>Falsochrobactrum</taxon>
    </lineage>
</organism>